<dbReference type="InterPro" id="IPR041997">
    <property type="entry name" value="Ribosomal_eL6_KOW"/>
</dbReference>
<evidence type="ECO:0000256" key="3">
    <source>
        <dbReference type="ARBA" id="ARBA00023274"/>
    </source>
</evidence>
<accession>A0A0P4W283</accession>
<dbReference type="PANTHER" id="PTHR10715:SF0">
    <property type="entry name" value="LARGE RIBOSOMAL SUBUNIT PROTEIN EL6"/>
    <property type="match status" value="1"/>
</dbReference>
<dbReference type="CDD" id="cd13156">
    <property type="entry name" value="KOW_RPL6"/>
    <property type="match status" value="1"/>
</dbReference>
<feature type="domain" description="Large ribosomal subunit protein uL6 N-terminal" evidence="8">
    <location>
        <begin position="37"/>
        <end position="91"/>
    </location>
</feature>
<evidence type="ECO:0000259" key="8">
    <source>
        <dbReference type="Pfam" id="PF03868"/>
    </source>
</evidence>
<evidence type="ECO:0000256" key="6">
    <source>
        <dbReference type="ARBA" id="ARBA00035351"/>
    </source>
</evidence>
<dbReference type="GO" id="GO:0022625">
    <property type="term" value="C:cytosolic large ribosomal subunit"/>
    <property type="evidence" value="ECO:0007669"/>
    <property type="project" value="TreeGrafter"/>
</dbReference>
<organism evidence="9">
    <name type="scientific">Rhodnius neglectus</name>
    <dbReference type="NCBI Taxonomy" id="72488"/>
    <lineage>
        <taxon>Eukaryota</taxon>
        <taxon>Metazoa</taxon>
        <taxon>Ecdysozoa</taxon>
        <taxon>Arthropoda</taxon>
        <taxon>Hexapoda</taxon>
        <taxon>Insecta</taxon>
        <taxon>Pterygota</taxon>
        <taxon>Neoptera</taxon>
        <taxon>Paraneoptera</taxon>
        <taxon>Hemiptera</taxon>
        <taxon>Heteroptera</taxon>
        <taxon>Panheteroptera</taxon>
        <taxon>Cimicomorpha</taxon>
        <taxon>Reduviidae</taxon>
        <taxon>Triatominae</taxon>
        <taxon>Rhodnius</taxon>
    </lineage>
</organism>
<evidence type="ECO:0000313" key="9">
    <source>
        <dbReference type="EMBL" id="JAI55693.1"/>
    </source>
</evidence>
<dbReference type="FunFam" id="2.30.30.30:FF:000014">
    <property type="entry name" value="60S ribosomal protein L6"/>
    <property type="match status" value="1"/>
</dbReference>
<dbReference type="InterPro" id="IPR008991">
    <property type="entry name" value="Translation_prot_SH3-like_sf"/>
</dbReference>
<evidence type="ECO:0000256" key="4">
    <source>
        <dbReference type="ARBA" id="ARBA00034092"/>
    </source>
</evidence>
<comment type="similarity">
    <text evidence="1">Belongs to the eukaryotic ribosomal protein eL6 family.</text>
</comment>
<name>A0A0P4W283_9HEMI</name>
<dbReference type="GO" id="GO:0002181">
    <property type="term" value="P:cytoplasmic translation"/>
    <property type="evidence" value="ECO:0007669"/>
    <property type="project" value="TreeGrafter"/>
</dbReference>
<dbReference type="EMBL" id="GDKW01000902">
    <property type="protein sequence ID" value="JAI55693.1"/>
    <property type="molecule type" value="mRNA"/>
</dbReference>
<dbReference type="InterPro" id="IPR000915">
    <property type="entry name" value="60S_ribosomal_eL6"/>
</dbReference>
<dbReference type="GO" id="GO:0000027">
    <property type="term" value="P:ribosomal large subunit assembly"/>
    <property type="evidence" value="ECO:0007669"/>
    <property type="project" value="TreeGrafter"/>
</dbReference>
<sequence>MADTAPAVTKAPAATKAKAVTKVAAVAKKPAKDKKQQLKKKKGQVRNYDLGCGVYRFSRTRMYHKKALYKFIGKKTPKTVKPKKKLTVQKKIGGEKNGGFRIVHLKKRTKSYPTANRIRRHPSKKCFSQHKRRFRSSLEPGTICILLAGTYKGKRVVLLKNLRSGLLMVSGPFTLNGVPLRRIHPNYVIATSARIDMRGVNIPSHINDKYFKRVKTKKAKKDDGEIFAAKKEPYKPSEQRRVDQKALDKAVLKAIKKSPDAAHYRRYLCAMFGLRSSQYPHRMKF</sequence>
<dbReference type="GO" id="GO:0003723">
    <property type="term" value="F:RNA binding"/>
    <property type="evidence" value="ECO:0007669"/>
    <property type="project" value="TreeGrafter"/>
</dbReference>
<keyword evidence="3" id="KW-0687">Ribonucleoprotein</keyword>
<reference evidence="9" key="1">
    <citation type="journal article" date="2016" name="PLoS Negl. Trop. Dis.">
        <title>A Deep Insight into the Sialome of Rhodnius neglectus, a Vector of Chagas Disease.</title>
        <authorList>
            <person name="Santiago P.B."/>
            <person name="Assumpcao T.C."/>
            <person name="Araujo C.N."/>
            <person name="Bastos I.M."/>
            <person name="Neves D."/>
            <person name="Silva I.G."/>
            <person name="Charneau S."/>
            <person name="Queiroz R.M."/>
            <person name="Raiol T."/>
            <person name="Oliveira J.V."/>
            <person name="Sousa M.V."/>
            <person name="Calvo E."/>
            <person name="Ribeiro J.M."/>
            <person name="Santana J.M."/>
        </authorList>
    </citation>
    <scope>NUCLEOTIDE SEQUENCE</scope>
    <source>
        <tissue evidence="9">Salivary glands</tissue>
    </source>
</reference>
<dbReference type="Pfam" id="PF01159">
    <property type="entry name" value="Ribosomal_L6e"/>
    <property type="match status" value="1"/>
</dbReference>
<dbReference type="InterPro" id="IPR005568">
    <property type="entry name" value="Ribosomal_uL6_N"/>
</dbReference>
<dbReference type="PANTHER" id="PTHR10715">
    <property type="entry name" value="60S RIBOSOMAL PROTEIN L6"/>
    <property type="match status" value="1"/>
</dbReference>
<protein>
    <recommendedName>
        <fullName evidence="5">Large ribosomal subunit protein eL6</fullName>
    </recommendedName>
    <alternativeName>
        <fullName evidence="6">60S ribosomal protein L6</fullName>
    </alternativeName>
</protein>
<evidence type="ECO:0000256" key="7">
    <source>
        <dbReference type="ARBA" id="ARBA00046388"/>
    </source>
</evidence>
<evidence type="ECO:0000256" key="1">
    <source>
        <dbReference type="ARBA" id="ARBA00010592"/>
    </source>
</evidence>
<dbReference type="Gene3D" id="2.30.30.30">
    <property type="match status" value="1"/>
</dbReference>
<evidence type="ECO:0000256" key="2">
    <source>
        <dbReference type="ARBA" id="ARBA00022980"/>
    </source>
</evidence>
<proteinExistence type="evidence at transcript level"/>
<comment type="subunit">
    <text evidence="7">Component of the large ribosomal subunit. May bind IPO9 with low affinity.</text>
</comment>
<dbReference type="SUPFAM" id="SSF50104">
    <property type="entry name" value="Translation proteins SH3-like domain"/>
    <property type="match status" value="1"/>
</dbReference>
<comment type="function">
    <text evidence="4">Component of the large ribosomal subunit. The ribosome is a large ribonucleoprotein complex responsible for the synthesis of proteins in the cell.</text>
</comment>
<dbReference type="InterPro" id="IPR014722">
    <property type="entry name" value="Rib_uL2_dom2"/>
</dbReference>
<keyword evidence="2 9" id="KW-0689">Ribosomal protein</keyword>
<dbReference type="AlphaFoldDB" id="A0A0P4W283"/>
<dbReference type="Pfam" id="PF03868">
    <property type="entry name" value="Ribosomal_L6e_N"/>
    <property type="match status" value="1"/>
</dbReference>
<evidence type="ECO:0000256" key="5">
    <source>
        <dbReference type="ARBA" id="ARBA00035233"/>
    </source>
</evidence>
<dbReference type="GO" id="GO:0003735">
    <property type="term" value="F:structural constituent of ribosome"/>
    <property type="evidence" value="ECO:0007669"/>
    <property type="project" value="InterPro"/>
</dbReference>